<keyword evidence="2" id="KW-1185">Reference proteome</keyword>
<protein>
    <submittedName>
        <fullName evidence="1">Uncharacterized protein</fullName>
    </submittedName>
</protein>
<dbReference type="Proteomes" id="UP001500124">
    <property type="component" value="Unassembled WGS sequence"/>
</dbReference>
<dbReference type="EMBL" id="BAABKC010000131">
    <property type="protein sequence ID" value="GAA5079180.1"/>
    <property type="molecule type" value="Genomic_DNA"/>
</dbReference>
<name>A0ABP9LLD1_9ACTN</name>
<accession>A0ABP9LLD1</accession>
<reference evidence="2" key="1">
    <citation type="journal article" date="2019" name="Int. J. Syst. Evol. Microbiol.">
        <title>The Global Catalogue of Microorganisms (GCM) 10K type strain sequencing project: providing services to taxonomists for standard genome sequencing and annotation.</title>
        <authorList>
            <consortium name="The Broad Institute Genomics Platform"/>
            <consortium name="The Broad Institute Genome Sequencing Center for Infectious Disease"/>
            <person name="Wu L."/>
            <person name="Ma J."/>
        </authorList>
    </citation>
    <scope>NUCLEOTIDE SEQUENCE [LARGE SCALE GENOMIC DNA]</scope>
    <source>
        <strain evidence="2">JCM 18410</strain>
    </source>
</reference>
<comment type="caution">
    <text evidence="1">The sequence shown here is derived from an EMBL/GenBank/DDBJ whole genome shotgun (WGS) entry which is preliminary data.</text>
</comment>
<evidence type="ECO:0000313" key="1">
    <source>
        <dbReference type="EMBL" id="GAA5079180.1"/>
    </source>
</evidence>
<gene>
    <name evidence="1" type="ORF">GCM10023336_71340</name>
</gene>
<proteinExistence type="predicted"/>
<dbReference type="RefSeq" id="WP_345672191.1">
    <property type="nucleotide sequence ID" value="NZ_BAABKC010000131.1"/>
</dbReference>
<organism evidence="1 2">
    <name type="scientific">Streptomyces similanensis</name>
    <dbReference type="NCBI Taxonomy" id="1274988"/>
    <lineage>
        <taxon>Bacteria</taxon>
        <taxon>Bacillati</taxon>
        <taxon>Actinomycetota</taxon>
        <taxon>Actinomycetes</taxon>
        <taxon>Kitasatosporales</taxon>
        <taxon>Streptomycetaceae</taxon>
        <taxon>Streptomyces</taxon>
    </lineage>
</organism>
<sequence>MITTLGDRSRRRAAAASILTSLAVAVGAIVLTVAAGAPKTWWPHTGQAFTAGTSTSHRSPCTRIHGPAKAYCERDAAATAGRRNASGAAWRLGTAGAGVAALVVWRQRAGGPGRY</sequence>
<evidence type="ECO:0000313" key="2">
    <source>
        <dbReference type="Proteomes" id="UP001500124"/>
    </source>
</evidence>